<proteinExistence type="predicted"/>
<feature type="domain" description="C2H2-type" evidence="6">
    <location>
        <begin position="344"/>
        <end position="367"/>
    </location>
</feature>
<keyword evidence="4" id="KW-0862">Zinc</keyword>
<feature type="domain" description="C2H2-type" evidence="6">
    <location>
        <begin position="396"/>
        <end position="424"/>
    </location>
</feature>
<dbReference type="RefSeq" id="XP_050556901.1">
    <property type="nucleotide sequence ID" value="XM_050700944.1"/>
</dbReference>
<organism evidence="7 8">
    <name type="scientific">Spodoptera frugiperda</name>
    <name type="common">Fall armyworm</name>
    <dbReference type="NCBI Taxonomy" id="7108"/>
    <lineage>
        <taxon>Eukaryota</taxon>
        <taxon>Metazoa</taxon>
        <taxon>Ecdysozoa</taxon>
        <taxon>Arthropoda</taxon>
        <taxon>Hexapoda</taxon>
        <taxon>Insecta</taxon>
        <taxon>Pterygota</taxon>
        <taxon>Neoptera</taxon>
        <taxon>Endopterygota</taxon>
        <taxon>Lepidoptera</taxon>
        <taxon>Glossata</taxon>
        <taxon>Ditrysia</taxon>
        <taxon>Noctuoidea</taxon>
        <taxon>Noctuidae</taxon>
        <taxon>Amphipyrinae</taxon>
        <taxon>Spodoptera</taxon>
    </lineage>
</organism>
<dbReference type="InterPro" id="IPR013087">
    <property type="entry name" value="Znf_C2H2_type"/>
</dbReference>
<evidence type="ECO:0000256" key="3">
    <source>
        <dbReference type="ARBA" id="ARBA00022771"/>
    </source>
</evidence>
<feature type="domain" description="C2H2-type" evidence="6">
    <location>
        <begin position="533"/>
        <end position="560"/>
    </location>
</feature>
<evidence type="ECO:0000313" key="9">
    <source>
        <dbReference type="RefSeq" id="XP_050556901.1"/>
    </source>
</evidence>
<evidence type="ECO:0000256" key="4">
    <source>
        <dbReference type="ARBA" id="ARBA00022833"/>
    </source>
</evidence>
<dbReference type="PROSITE" id="PS00028">
    <property type="entry name" value="ZINC_FINGER_C2H2_1"/>
    <property type="match status" value="6"/>
</dbReference>
<evidence type="ECO:0000256" key="2">
    <source>
        <dbReference type="ARBA" id="ARBA00022737"/>
    </source>
</evidence>
<keyword evidence="7" id="KW-1185">Reference proteome</keyword>
<keyword evidence="2" id="KW-0677">Repeat</keyword>
<dbReference type="GO" id="GO:0006355">
    <property type="term" value="P:regulation of DNA-templated transcription"/>
    <property type="evidence" value="ECO:0007669"/>
    <property type="project" value="UniProtKB-ARBA"/>
</dbReference>
<feature type="domain" description="C2H2-type" evidence="6">
    <location>
        <begin position="370"/>
        <end position="393"/>
    </location>
</feature>
<evidence type="ECO:0000313" key="7">
    <source>
        <dbReference type="Proteomes" id="UP000829999"/>
    </source>
</evidence>
<evidence type="ECO:0000313" key="8">
    <source>
        <dbReference type="RefSeq" id="XP_035457356.1"/>
    </source>
</evidence>
<gene>
    <name evidence="8 9" type="primary">LOC118281032</name>
</gene>
<reference evidence="8 9" key="1">
    <citation type="submission" date="2025-04" db="UniProtKB">
        <authorList>
            <consortium name="RefSeq"/>
        </authorList>
    </citation>
    <scope>IDENTIFICATION</scope>
    <source>
        <tissue evidence="8 9">Whole larval tissue</tissue>
    </source>
</reference>
<feature type="domain" description="C2H2-type" evidence="6">
    <location>
        <begin position="472"/>
        <end position="500"/>
    </location>
</feature>
<sequence length="588" mass="69735">MQATVECERILVLCHGCLSADRKISYVTGRRKTLFTKLRGDKRNENDQDLLLCWECKALLNKTHQFQTRIKAAQKQLVDYLNGYIYDKNKFSTYTHLSNTKTPECDYIYVYEEEIKEIDVFSTQNEIEMQLDTKEELHVDQEDNFIAENGDLLQEIKEEFDNGVKDEIDSLNCNDNDDIDLFDTDYKIEEGERDLIQKKKEKKKKPYGYQSLKKYANLTTCRVIHDTFTDAVEEFYDAVNLDFCDIKENNIKCSLTKAKFVCKICKIGFIKYLDYARHNVFKHIEFSYPTNCKICKEAITSASHLHAHWKQRHNIMMRCKYCGDISRNKGELKKHLNRTHTKIYTCDKCALEFPTLRIFREHYKNVHEVFECDYCQKQFKVKLRLEAHIKRLHFPLSCSICKKNYRNFSKYTLHMKHYHPELAPIKINTKIKLTSKELRYCVECDKQFASVYLYKQHVKWSTKHTPRPKVSVPCPVCNKMFSKASYRNNHYRLFHTNKTKHYCDICDKYFATGFGKRTHFASVHQKIPKPKDKICDLCGRGFHTNNILNNHRRTHTGERPYKCEYCPAAFAQKYAMTTHQKTQHKNVI</sequence>
<dbReference type="PROSITE" id="PS50157">
    <property type="entry name" value="ZINC_FINGER_C2H2_2"/>
    <property type="match status" value="7"/>
</dbReference>
<dbReference type="Gene3D" id="3.30.160.60">
    <property type="entry name" value="Classic Zinc Finger"/>
    <property type="match status" value="6"/>
</dbReference>
<dbReference type="PANTHER" id="PTHR24379:SF121">
    <property type="entry name" value="C2H2-TYPE DOMAIN-CONTAINING PROTEIN"/>
    <property type="match status" value="1"/>
</dbReference>
<dbReference type="InterPro" id="IPR036236">
    <property type="entry name" value="Znf_C2H2_sf"/>
</dbReference>
<dbReference type="FunFam" id="3.30.160.60:FF:002343">
    <property type="entry name" value="Zinc finger protein 33A"/>
    <property type="match status" value="1"/>
</dbReference>
<dbReference type="GO" id="GO:0008270">
    <property type="term" value="F:zinc ion binding"/>
    <property type="evidence" value="ECO:0007669"/>
    <property type="project" value="UniProtKB-KW"/>
</dbReference>
<dbReference type="PANTHER" id="PTHR24379">
    <property type="entry name" value="KRAB AND ZINC FINGER DOMAIN-CONTAINING"/>
    <property type="match status" value="1"/>
</dbReference>
<accession>A0A9R0DK60</accession>
<evidence type="ECO:0000256" key="1">
    <source>
        <dbReference type="ARBA" id="ARBA00022723"/>
    </source>
</evidence>
<dbReference type="GeneID" id="118281032"/>
<dbReference type="SMART" id="SM00355">
    <property type="entry name" value="ZnF_C2H2"/>
    <property type="match status" value="11"/>
</dbReference>
<dbReference type="Proteomes" id="UP000829999">
    <property type="component" value="Chromosome 19"/>
</dbReference>
<dbReference type="RefSeq" id="XP_035457356.1">
    <property type="nucleotide sequence ID" value="XM_035601463.2"/>
</dbReference>
<protein>
    <submittedName>
        <fullName evidence="8 9">Zinc finger protein 429-like isoform X2</fullName>
    </submittedName>
</protein>
<dbReference type="AlphaFoldDB" id="A0A9R0DK60"/>
<evidence type="ECO:0000256" key="5">
    <source>
        <dbReference type="PROSITE-ProRule" id="PRU00042"/>
    </source>
</evidence>
<dbReference type="SUPFAM" id="SSF57667">
    <property type="entry name" value="beta-beta-alpha zinc fingers"/>
    <property type="match status" value="4"/>
</dbReference>
<evidence type="ECO:0000259" key="6">
    <source>
        <dbReference type="PROSITE" id="PS50157"/>
    </source>
</evidence>
<name>A0A9R0DK60_SPOFR</name>
<feature type="domain" description="C2H2-type" evidence="6">
    <location>
        <begin position="317"/>
        <end position="341"/>
    </location>
</feature>
<keyword evidence="3 5" id="KW-0863">Zinc-finger</keyword>
<feature type="domain" description="C2H2-type" evidence="6">
    <location>
        <begin position="561"/>
        <end position="584"/>
    </location>
</feature>
<keyword evidence="1" id="KW-0479">Metal-binding</keyword>
<dbReference type="Pfam" id="PF00096">
    <property type="entry name" value="zf-C2H2"/>
    <property type="match status" value="3"/>
</dbReference>